<evidence type="ECO:0000313" key="2">
    <source>
        <dbReference type="EMBL" id="QMW03332.1"/>
    </source>
</evidence>
<evidence type="ECO:0008006" key="4">
    <source>
        <dbReference type="Google" id="ProtNLM"/>
    </source>
</evidence>
<name>A0A7G5GWU0_9BACT</name>
<dbReference type="EMBL" id="CP059732">
    <property type="protein sequence ID" value="QMW03332.1"/>
    <property type="molecule type" value="Genomic_DNA"/>
</dbReference>
<dbReference type="AlphaFoldDB" id="A0A7G5GWU0"/>
<feature type="chain" id="PRO_5028847784" description="HEAT repeat domain-containing protein" evidence="1">
    <location>
        <begin position="28"/>
        <end position="316"/>
    </location>
</feature>
<accession>A0A7G5GWU0</accession>
<dbReference type="SUPFAM" id="SSF48371">
    <property type="entry name" value="ARM repeat"/>
    <property type="match status" value="1"/>
</dbReference>
<protein>
    <recommendedName>
        <fullName evidence="4">HEAT repeat domain-containing protein</fullName>
    </recommendedName>
</protein>
<dbReference type="Proteomes" id="UP000515369">
    <property type="component" value="Chromosome"/>
</dbReference>
<gene>
    <name evidence="2" type="ORF">H3H32_36690</name>
</gene>
<feature type="signal peptide" evidence="1">
    <location>
        <begin position="1"/>
        <end position="27"/>
    </location>
</feature>
<organism evidence="2 3">
    <name type="scientific">Spirosoma foliorum</name>
    <dbReference type="NCBI Taxonomy" id="2710596"/>
    <lineage>
        <taxon>Bacteria</taxon>
        <taxon>Pseudomonadati</taxon>
        <taxon>Bacteroidota</taxon>
        <taxon>Cytophagia</taxon>
        <taxon>Cytophagales</taxon>
        <taxon>Cytophagaceae</taxon>
        <taxon>Spirosoma</taxon>
    </lineage>
</organism>
<dbReference type="InterPro" id="IPR016024">
    <property type="entry name" value="ARM-type_fold"/>
</dbReference>
<evidence type="ECO:0000313" key="3">
    <source>
        <dbReference type="Proteomes" id="UP000515369"/>
    </source>
</evidence>
<dbReference type="InterPro" id="IPR011989">
    <property type="entry name" value="ARM-like"/>
</dbReference>
<keyword evidence="1" id="KW-0732">Signal</keyword>
<sequence>MKRITCIFGSQLALASLLFISSTNCFSQPVSLVKQILDSARADRSTSIDMRPLLLPGQAPIALVELQPATRDTLTRVRQAAYRTLAYLSQRVIDTTGKQQALSLLTAGLTDNESTIIRSVSSALRQVNRQTFTPVVVQRIRLLLRSGQKNLSEVCRLLGFIGDQSDRSRLSLLLTAPGLDAATSQSIRLALVRLGDAALRGQLVSKLKGQVVNSNFMVFALTDLLYTRQKEIVDVLVTKLYSNESNCEGATPTARINCAYQLMISLAPFIVDYPIQVDEFGESSLPATNEAYIQTLATVRDWFTAHTDYRMRNDIY</sequence>
<dbReference type="KEGG" id="sfol:H3H32_36690"/>
<keyword evidence="3" id="KW-1185">Reference proteome</keyword>
<reference evidence="2 3" key="1">
    <citation type="submission" date="2020-07" db="EMBL/GenBank/DDBJ databases">
        <title>Spirosoma foliorum sp. nov., isolated from the leaves on the Nejang mountain Korea, Republic of.</title>
        <authorList>
            <person name="Ho H."/>
            <person name="Lee Y.-J."/>
            <person name="Nurcahyanto D.-A."/>
            <person name="Kim S.-G."/>
        </authorList>
    </citation>
    <scope>NUCLEOTIDE SEQUENCE [LARGE SCALE GENOMIC DNA]</scope>
    <source>
        <strain evidence="2 3">PL0136</strain>
    </source>
</reference>
<evidence type="ECO:0000256" key="1">
    <source>
        <dbReference type="SAM" id="SignalP"/>
    </source>
</evidence>
<dbReference type="Gene3D" id="1.25.10.10">
    <property type="entry name" value="Leucine-rich Repeat Variant"/>
    <property type="match status" value="1"/>
</dbReference>
<proteinExistence type="predicted"/>
<dbReference type="RefSeq" id="WP_182460619.1">
    <property type="nucleotide sequence ID" value="NZ_CP059732.1"/>
</dbReference>